<accession>A0A7X1D4I8</accession>
<dbReference type="InterPro" id="IPR015032">
    <property type="entry name" value="ThsB__TIR-like_domain"/>
</dbReference>
<organism evidence="3 4">
    <name type="scientific">Listeria booriae</name>
    <dbReference type="NCBI Taxonomy" id="1552123"/>
    <lineage>
        <taxon>Bacteria</taxon>
        <taxon>Bacillati</taxon>
        <taxon>Bacillota</taxon>
        <taxon>Bacilli</taxon>
        <taxon>Bacillales</taxon>
        <taxon>Listeriaceae</taxon>
        <taxon>Listeria</taxon>
    </lineage>
</organism>
<evidence type="ECO:0000313" key="5">
    <source>
        <dbReference type="Proteomes" id="UP000543379"/>
    </source>
</evidence>
<reference evidence="4 5" key="1">
    <citation type="submission" date="2020-03" db="EMBL/GenBank/DDBJ databases">
        <title>Soil Listeria distribution.</title>
        <authorList>
            <person name="Liao J."/>
            <person name="Wiedmann M."/>
        </authorList>
    </citation>
    <scope>NUCLEOTIDE SEQUENCE [LARGE SCALE GENOMIC DNA]</scope>
    <source>
        <strain evidence="3 4">FSL L7-0245</strain>
        <strain evidence="2 5">FSL L7-1816</strain>
    </source>
</reference>
<dbReference type="AlphaFoldDB" id="A0A7X1D4I8"/>
<dbReference type="Proteomes" id="UP000519573">
    <property type="component" value="Unassembled WGS sequence"/>
</dbReference>
<dbReference type="EMBL" id="JAARYH010000002">
    <property type="protein sequence ID" value="MBC2165770.1"/>
    <property type="molecule type" value="Genomic_DNA"/>
</dbReference>
<sequence length="202" mass="22999">MARKTFISYKYSEARQLRDDILDSLGEDARFYNGETASSPDLSNTTVDKIKTSLKDMIYKTTVTIVIISPQMIQSRWIEWELEYSLKSIKRGDQNSSTNGIIGVIQKVNGSYDWLTTVSKKSDGCSSTSHLTNKMFPIINNNRFNQASPSYACNDCKTFNRLSGSYISLIPEDEFLSDPSRYIENAYEKSKALTKYEIKKEA</sequence>
<dbReference type="Proteomes" id="UP000543379">
    <property type="component" value="Unassembled WGS sequence"/>
</dbReference>
<dbReference type="EMBL" id="JAAROV010000001">
    <property type="protein sequence ID" value="MBC1316251.1"/>
    <property type="molecule type" value="Genomic_DNA"/>
</dbReference>
<dbReference type="SUPFAM" id="SSF52200">
    <property type="entry name" value="Toll/Interleukin receptor TIR domain"/>
    <property type="match status" value="1"/>
</dbReference>
<evidence type="ECO:0000259" key="1">
    <source>
        <dbReference type="Pfam" id="PF08937"/>
    </source>
</evidence>
<comment type="caution">
    <text evidence="3">The sequence shown here is derived from an EMBL/GenBank/DDBJ whole genome shotgun (WGS) entry which is preliminary data.</text>
</comment>
<evidence type="ECO:0000313" key="4">
    <source>
        <dbReference type="Proteomes" id="UP000519573"/>
    </source>
</evidence>
<dbReference type="RefSeq" id="WP_185382043.1">
    <property type="nucleotide sequence ID" value="NZ_JAAROV010000001.1"/>
</dbReference>
<evidence type="ECO:0000313" key="2">
    <source>
        <dbReference type="EMBL" id="MBC1316251.1"/>
    </source>
</evidence>
<evidence type="ECO:0000313" key="3">
    <source>
        <dbReference type="EMBL" id="MBC2165770.1"/>
    </source>
</evidence>
<dbReference type="Pfam" id="PF08937">
    <property type="entry name" value="ThsB_TIR"/>
    <property type="match status" value="1"/>
</dbReference>
<name>A0A7X1D4I8_9LIST</name>
<protein>
    <submittedName>
        <fullName evidence="3">TIR domain-containing protein</fullName>
    </submittedName>
</protein>
<dbReference type="Gene3D" id="3.40.50.10140">
    <property type="entry name" value="Toll/interleukin-1 receptor homology (TIR) domain"/>
    <property type="match status" value="1"/>
</dbReference>
<feature type="domain" description="Thoeris protein ThsB TIR-like" evidence="1">
    <location>
        <begin position="6"/>
        <end position="103"/>
    </location>
</feature>
<gene>
    <name evidence="2" type="ORF">HB811_05630</name>
    <name evidence="3" type="ORF">HCB26_04245</name>
</gene>
<proteinExistence type="predicted"/>
<dbReference type="InterPro" id="IPR035897">
    <property type="entry name" value="Toll_tir_struct_dom_sf"/>
</dbReference>